<dbReference type="EMBL" id="CP057293">
    <property type="protein sequence ID" value="QMF67143.1"/>
    <property type="molecule type" value="Genomic_DNA"/>
</dbReference>
<dbReference type="RefSeq" id="WP_156629376.1">
    <property type="nucleotide sequence ID" value="NZ_BLCD01000194.1"/>
</dbReference>
<reference evidence="1 2" key="1">
    <citation type="submission" date="2020-06" db="EMBL/GenBank/DDBJ databases">
        <title>REHAB project genomes.</title>
        <authorList>
            <person name="Shaw L.P."/>
        </authorList>
    </citation>
    <scope>NUCLEOTIDE SEQUENCE [LARGE SCALE GENOMIC DNA]</scope>
    <source>
        <strain evidence="1 2">RHB30-C10</strain>
    </source>
</reference>
<protein>
    <submittedName>
        <fullName evidence="1">Uncharacterized protein</fullName>
    </submittedName>
</protein>
<evidence type="ECO:0000313" key="1">
    <source>
        <dbReference type="EMBL" id="QMF67143.1"/>
    </source>
</evidence>
<evidence type="ECO:0000313" key="2">
    <source>
        <dbReference type="Proteomes" id="UP000512322"/>
    </source>
</evidence>
<sequence>MNHMNVSLVDILDKLQPGRRVPARRSAWHLPYIVFLERRGNDLIALNPVTEDSVTLSPESLLATDWEYC</sequence>
<organism evidence="1 2">
    <name type="scientific">Escherichia coli</name>
    <dbReference type="NCBI Taxonomy" id="562"/>
    <lineage>
        <taxon>Bacteria</taxon>
        <taxon>Pseudomonadati</taxon>
        <taxon>Pseudomonadota</taxon>
        <taxon>Gammaproteobacteria</taxon>
        <taxon>Enterobacterales</taxon>
        <taxon>Enterobacteriaceae</taxon>
        <taxon>Escherichia</taxon>
    </lineage>
</organism>
<dbReference type="Proteomes" id="UP000512322">
    <property type="component" value="Chromosome"/>
</dbReference>
<name>A0A792QRL2_ECOLX</name>
<accession>A0A792QRL2</accession>
<proteinExistence type="predicted"/>
<gene>
    <name evidence="1" type="ORF">HVY77_09050</name>
</gene>
<dbReference type="AlphaFoldDB" id="A0A792QRL2"/>